<dbReference type="OrthoDB" id="5521232at2"/>
<dbReference type="Proteomes" id="UP000309215">
    <property type="component" value="Unassembled WGS sequence"/>
</dbReference>
<evidence type="ECO:0000256" key="6">
    <source>
        <dbReference type="SAM" id="Phobius"/>
    </source>
</evidence>
<comment type="subcellular location">
    <subcellularLocation>
        <location evidence="1">Membrane</location>
    </subcellularLocation>
</comment>
<keyword evidence="3 6" id="KW-1133">Transmembrane helix</keyword>
<feature type="transmembrane region" description="Helical" evidence="6">
    <location>
        <begin position="159"/>
        <end position="179"/>
    </location>
</feature>
<gene>
    <name evidence="8" type="ORF">E8A74_21980</name>
</gene>
<dbReference type="EMBL" id="SSMQ01000022">
    <property type="protein sequence ID" value="TKD05206.1"/>
    <property type="molecule type" value="Genomic_DNA"/>
</dbReference>
<dbReference type="InterPro" id="IPR025423">
    <property type="entry name" value="TMEM205-like"/>
</dbReference>
<keyword evidence="2 6" id="KW-0812">Transmembrane</keyword>
<protein>
    <submittedName>
        <fullName evidence="8">DUF4149 domain-containing protein</fullName>
    </submittedName>
</protein>
<evidence type="ECO:0000313" key="9">
    <source>
        <dbReference type="Proteomes" id="UP000309215"/>
    </source>
</evidence>
<dbReference type="AlphaFoldDB" id="A0A4U1J9X8"/>
<evidence type="ECO:0000256" key="2">
    <source>
        <dbReference type="ARBA" id="ARBA00022692"/>
    </source>
</evidence>
<sequence length="204" mass="21682">MNDTFTEADLAPDPQEKRDRLLAVADRVAALVAVLAGGVYIGGMIALGAGAAPIVFSMLPRSIAGDVMGAIFARFDAVALGAALAVLAAEVTRMVAARRRGRTILSRLRRSCTLFMAVCAAYVALSLSPRINDLHRQGVQRDDTPQGQVLEAVHKRAELFGKIGMGMAFGLVVLSVFTIQPRRAEDEEDDDEAAAPLPPGPRDD</sequence>
<keyword evidence="4 6" id="KW-0472">Membrane</keyword>
<evidence type="ECO:0000313" key="8">
    <source>
        <dbReference type="EMBL" id="TKD05206.1"/>
    </source>
</evidence>
<proteinExistence type="predicted"/>
<feature type="transmembrane region" description="Helical" evidence="6">
    <location>
        <begin position="28"/>
        <end position="59"/>
    </location>
</feature>
<feature type="region of interest" description="Disordered" evidence="5">
    <location>
        <begin position="183"/>
        <end position="204"/>
    </location>
</feature>
<dbReference type="GO" id="GO:0016020">
    <property type="term" value="C:membrane"/>
    <property type="evidence" value="ECO:0007669"/>
    <property type="project" value="UniProtKB-SubCell"/>
</dbReference>
<dbReference type="Pfam" id="PF13664">
    <property type="entry name" value="DUF4149"/>
    <property type="match status" value="1"/>
</dbReference>
<reference evidence="8 9" key="1">
    <citation type="submission" date="2019-04" db="EMBL/GenBank/DDBJ databases">
        <authorList>
            <person name="Li Y."/>
            <person name="Wang J."/>
        </authorList>
    </citation>
    <scope>NUCLEOTIDE SEQUENCE [LARGE SCALE GENOMIC DNA]</scope>
    <source>
        <strain evidence="8 9">DSM 14668</strain>
    </source>
</reference>
<comment type="caution">
    <text evidence="8">The sequence shown here is derived from an EMBL/GenBank/DDBJ whole genome shotgun (WGS) entry which is preliminary data.</text>
</comment>
<organism evidence="8 9">
    <name type="scientific">Polyangium fumosum</name>
    <dbReference type="NCBI Taxonomy" id="889272"/>
    <lineage>
        <taxon>Bacteria</taxon>
        <taxon>Pseudomonadati</taxon>
        <taxon>Myxococcota</taxon>
        <taxon>Polyangia</taxon>
        <taxon>Polyangiales</taxon>
        <taxon>Polyangiaceae</taxon>
        <taxon>Polyangium</taxon>
    </lineage>
</organism>
<feature type="domain" description="TMEM205-like" evidence="7">
    <location>
        <begin position="38"/>
        <end position="138"/>
    </location>
</feature>
<feature type="transmembrane region" description="Helical" evidence="6">
    <location>
        <begin position="71"/>
        <end position="91"/>
    </location>
</feature>
<evidence type="ECO:0000259" key="7">
    <source>
        <dbReference type="Pfam" id="PF13664"/>
    </source>
</evidence>
<accession>A0A4U1J9X8</accession>
<dbReference type="RefSeq" id="WP_136931013.1">
    <property type="nucleotide sequence ID" value="NZ_SSMQ01000022.1"/>
</dbReference>
<feature type="transmembrane region" description="Helical" evidence="6">
    <location>
        <begin position="112"/>
        <end position="131"/>
    </location>
</feature>
<evidence type="ECO:0000256" key="5">
    <source>
        <dbReference type="SAM" id="MobiDB-lite"/>
    </source>
</evidence>
<keyword evidence="9" id="KW-1185">Reference proteome</keyword>
<name>A0A4U1J9X8_9BACT</name>
<evidence type="ECO:0000256" key="1">
    <source>
        <dbReference type="ARBA" id="ARBA00004370"/>
    </source>
</evidence>
<evidence type="ECO:0000256" key="3">
    <source>
        <dbReference type="ARBA" id="ARBA00022989"/>
    </source>
</evidence>
<evidence type="ECO:0000256" key="4">
    <source>
        <dbReference type="ARBA" id="ARBA00023136"/>
    </source>
</evidence>